<reference evidence="2 3" key="1">
    <citation type="journal article" date="2013" name="Stand. Genomic Sci.">
        <title>Genome sequence of the reddish-pigmented Rubellimicrobium thermophilum type strain (DSM 16684(T)), a member of the Roseobacter clade.</title>
        <authorList>
            <person name="Fiebig A."/>
            <person name="Riedel T."/>
            <person name="Gronow S."/>
            <person name="Petersen J."/>
            <person name="Klenk H.P."/>
            <person name="Goker M."/>
        </authorList>
    </citation>
    <scope>NUCLEOTIDE SEQUENCE [LARGE SCALE GENOMIC DNA]</scope>
    <source>
        <strain evidence="2 3">DSM 16684</strain>
    </source>
</reference>
<protein>
    <submittedName>
        <fullName evidence="2">N-terminal domain of molybdenum-binding protein</fullName>
    </submittedName>
</protein>
<name>S9R1X3_9RHOB</name>
<feature type="domain" description="HTH lysR-type" evidence="1">
    <location>
        <begin position="24"/>
        <end position="83"/>
    </location>
</feature>
<comment type="caution">
    <text evidence="2">The sequence shown here is derived from an EMBL/GenBank/DDBJ whole genome shotgun (WGS) entry which is preliminary data.</text>
</comment>
<dbReference type="RefSeq" id="WP_021097758.1">
    <property type="nucleotide sequence ID" value="NZ_KE557320.1"/>
</dbReference>
<evidence type="ECO:0000313" key="2">
    <source>
        <dbReference type="EMBL" id="EPX85948.1"/>
    </source>
</evidence>
<dbReference type="Proteomes" id="UP000015346">
    <property type="component" value="Unassembled WGS sequence"/>
</dbReference>
<sequence length="123" mass="12930">MTPRISLKIQLDPVTRLGRGKAELLAGIRETGSIAAAGRRMGMSYKRAWQLIAELNSCFAEPVVTTARGGSAHGGAALTPTGEAVLAAYDHMLQATERAIAEDLGRLDALMAVRTVAPARTGD</sequence>
<dbReference type="EMBL" id="AOLV01000012">
    <property type="protein sequence ID" value="EPX85948.1"/>
    <property type="molecule type" value="Genomic_DNA"/>
</dbReference>
<dbReference type="GO" id="GO:0003700">
    <property type="term" value="F:DNA-binding transcription factor activity"/>
    <property type="evidence" value="ECO:0007669"/>
    <property type="project" value="InterPro"/>
</dbReference>
<dbReference type="AlphaFoldDB" id="S9R1X3"/>
<dbReference type="InterPro" id="IPR036390">
    <property type="entry name" value="WH_DNA-bd_sf"/>
</dbReference>
<keyword evidence="3" id="KW-1185">Reference proteome</keyword>
<evidence type="ECO:0000313" key="3">
    <source>
        <dbReference type="Proteomes" id="UP000015346"/>
    </source>
</evidence>
<evidence type="ECO:0000259" key="1">
    <source>
        <dbReference type="Pfam" id="PF00126"/>
    </source>
</evidence>
<dbReference type="SUPFAM" id="SSF46785">
    <property type="entry name" value="Winged helix' DNA-binding domain"/>
    <property type="match status" value="1"/>
</dbReference>
<gene>
    <name evidence="2" type="ORF">ruthe_01670</name>
</gene>
<dbReference type="PATRIC" id="fig|1123069.3.peg.1642"/>
<dbReference type="OrthoDB" id="9800709at2"/>
<dbReference type="PANTHER" id="PTHR30432">
    <property type="entry name" value="TRANSCRIPTIONAL REGULATOR MODE"/>
    <property type="match status" value="1"/>
</dbReference>
<dbReference type="STRING" id="1123069.ruthe_01670"/>
<dbReference type="Pfam" id="PF00126">
    <property type="entry name" value="HTH_1"/>
    <property type="match status" value="1"/>
</dbReference>
<dbReference type="InterPro" id="IPR051815">
    <property type="entry name" value="Molybdate_resp_trans_reg"/>
</dbReference>
<dbReference type="PANTHER" id="PTHR30432:SF1">
    <property type="entry name" value="DNA-BINDING TRANSCRIPTIONAL DUAL REGULATOR MODE"/>
    <property type="match status" value="1"/>
</dbReference>
<dbReference type="HOGENOM" id="CLU_125440_1_1_5"/>
<organism evidence="2 3">
    <name type="scientific">Rubellimicrobium thermophilum DSM 16684</name>
    <dbReference type="NCBI Taxonomy" id="1123069"/>
    <lineage>
        <taxon>Bacteria</taxon>
        <taxon>Pseudomonadati</taxon>
        <taxon>Pseudomonadota</taxon>
        <taxon>Alphaproteobacteria</taxon>
        <taxon>Rhodobacterales</taxon>
        <taxon>Roseobacteraceae</taxon>
        <taxon>Rubellimicrobium</taxon>
    </lineage>
</organism>
<dbReference type="Gene3D" id="1.10.10.10">
    <property type="entry name" value="Winged helix-like DNA-binding domain superfamily/Winged helix DNA-binding domain"/>
    <property type="match status" value="1"/>
</dbReference>
<proteinExistence type="predicted"/>
<dbReference type="InterPro" id="IPR000847">
    <property type="entry name" value="LysR_HTH_N"/>
</dbReference>
<accession>S9R1X3</accession>
<dbReference type="InterPro" id="IPR036388">
    <property type="entry name" value="WH-like_DNA-bd_sf"/>
</dbReference>